<dbReference type="InterPro" id="IPR004589">
    <property type="entry name" value="DNA_helicase_ATP-dep_RecQ"/>
</dbReference>
<dbReference type="CDD" id="cd17932">
    <property type="entry name" value="DEXQc_UvrD"/>
    <property type="match status" value="1"/>
</dbReference>
<evidence type="ECO:0000259" key="11">
    <source>
        <dbReference type="PROSITE" id="PS51192"/>
    </source>
</evidence>
<dbReference type="GO" id="GO:0005524">
    <property type="term" value="F:ATP binding"/>
    <property type="evidence" value="ECO:0007669"/>
    <property type="project" value="UniProtKB-UniRule"/>
</dbReference>
<dbReference type="InterPro" id="IPR014016">
    <property type="entry name" value="UvrD-like_ATP-bd"/>
</dbReference>
<dbReference type="Pfam" id="PF00271">
    <property type="entry name" value="Helicase_C"/>
    <property type="match status" value="1"/>
</dbReference>
<feature type="domain" description="Helicase C-terminal" evidence="12">
    <location>
        <begin position="260"/>
        <end position="407"/>
    </location>
</feature>
<dbReference type="GO" id="GO:0016787">
    <property type="term" value="F:hydrolase activity"/>
    <property type="evidence" value="ECO:0007669"/>
    <property type="project" value="UniProtKB-UniRule"/>
</dbReference>
<dbReference type="PROSITE" id="PS51198">
    <property type="entry name" value="UVRD_HELICASE_ATP_BIND"/>
    <property type="match status" value="1"/>
</dbReference>
<dbReference type="GO" id="GO:0003677">
    <property type="term" value="F:DNA binding"/>
    <property type="evidence" value="ECO:0007669"/>
    <property type="project" value="UniProtKB-KW"/>
</dbReference>
<protein>
    <recommendedName>
        <fullName evidence="9">DNA 3'-5' helicase</fullName>
        <ecNumber evidence="9">5.6.2.4</ecNumber>
    </recommendedName>
</protein>
<dbReference type="InterPro" id="IPR014001">
    <property type="entry name" value="Helicase_ATP-bd"/>
</dbReference>
<dbReference type="CDD" id="cd17920">
    <property type="entry name" value="DEXHc_RecQ"/>
    <property type="match status" value="1"/>
</dbReference>
<evidence type="ECO:0000256" key="2">
    <source>
        <dbReference type="ARBA" id="ARBA00022741"/>
    </source>
</evidence>
<feature type="binding site" evidence="10">
    <location>
        <begin position="846"/>
        <end position="853"/>
    </location>
    <ligand>
        <name>ATP</name>
        <dbReference type="ChEBI" id="CHEBI:30616"/>
    </ligand>
</feature>
<evidence type="ECO:0000259" key="13">
    <source>
        <dbReference type="PROSITE" id="PS51198"/>
    </source>
</evidence>
<dbReference type="InterPro" id="IPR001650">
    <property type="entry name" value="Helicase_C-like"/>
</dbReference>
<dbReference type="InterPro" id="IPR002464">
    <property type="entry name" value="DNA/RNA_helicase_DEAH_CS"/>
</dbReference>
<dbReference type="Proteomes" id="UP000254209">
    <property type="component" value="Unassembled WGS sequence"/>
</dbReference>
<dbReference type="GO" id="GO:0006310">
    <property type="term" value="P:DNA recombination"/>
    <property type="evidence" value="ECO:0007669"/>
    <property type="project" value="InterPro"/>
</dbReference>
<evidence type="ECO:0000313" key="14">
    <source>
        <dbReference type="EMBL" id="SSY70855.1"/>
    </source>
</evidence>
<dbReference type="SMART" id="SM00490">
    <property type="entry name" value="HELICc"/>
    <property type="match status" value="1"/>
</dbReference>
<reference evidence="14 15" key="1">
    <citation type="submission" date="2018-06" db="EMBL/GenBank/DDBJ databases">
        <authorList>
            <consortium name="Pathogen Informatics"/>
            <person name="Doyle S."/>
        </authorList>
    </citation>
    <scope>NUCLEOTIDE SEQUENCE [LARGE SCALE GENOMIC DNA]</scope>
    <source>
        <strain evidence="14 15">NCTC10283</strain>
    </source>
</reference>
<evidence type="ECO:0000256" key="7">
    <source>
        <dbReference type="ARBA" id="ARBA00023235"/>
    </source>
</evidence>
<dbReference type="GO" id="GO:0009378">
    <property type="term" value="F:four-way junction helicase activity"/>
    <property type="evidence" value="ECO:0007669"/>
    <property type="project" value="TreeGrafter"/>
</dbReference>
<dbReference type="SUPFAM" id="SSF52540">
    <property type="entry name" value="P-loop containing nucleoside triphosphate hydrolases"/>
    <property type="match status" value="2"/>
</dbReference>
<dbReference type="GO" id="GO:0043138">
    <property type="term" value="F:3'-5' DNA helicase activity"/>
    <property type="evidence" value="ECO:0007669"/>
    <property type="project" value="UniProtKB-EC"/>
</dbReference>
<keyword evidence="7" id="KW-0413">Isomerase</keyword>
<dbReference type="InterPro" id="IPR011545">
    <property type="entry name" value="DEAD/DEAH_box_helicase_dom"/>
</dbReference>
<evidence type="ECO:0000259" key="12">
    <source>
        <dbReference type="PROSITE" id="PS51194"/>
    </source>
</evidence>
<evidence type="ECO:0000313" key="15">
    <source>
        <dbReference type="Proteomes" id="UP000254209"/>
    </source>
</evidence>
<dbReference type="PROSITE" id="PS51194">
    <property type="entry name" value="HELICASE_CTER"/>
    <property type="match status" value="1"/>
</dbReference>
<gene>
    <name evidence="14" type="primary">recQ_2</name>
    <name evidence="14" type="ORF">NCTC10283_00970</name>
</gene>
<evidence type="ECO:0000256" key="1">
    <source>
        <dbReference type="ARBA" id="ARBA00005446"/>
    </source>
</evidence>
<dbReference type="Pfam" id="PF00270">
    <property type="entry name" value="DEAD"/>
    <property type="match status" value="1"/>
</dbReference>
<dbReference type="STRING" id="1120980.GCA_000745955_01174"/>
<dbReference type="EC" id="5.6.2.4" evidence="9"/>
<dbReference type="SMART" id="SM00487">
    <property type="entry name" value="DEXDc"/>
    <property type="match status" value="1"/>
</dbReference>
<keyword evidence="3 10" id="KW-0378">Hydrolase</keyword>
<feature type="domain" description="UvrD-like helicase ATP-binding" evidence="13">
    <location>
        <begin position="825"/>
        <end position="1154"/>
    </location>
</feature>
<dbReference type="Pfam" id="PF13361">
    <property type="entry name" value="UvrD_C"/>
    <property type="match status" value="2"/>
</dbReference>
<sequence>MASILRQIRGTPCAEHCPYCQTHLNAERHLQKYFAYPSFREYNGKPLQAQAAQAAIAHQSLLAIFPTGGGKSVTFQVPALMAGEHSKALTVIISPLQSLMKDQVDNLEQRGITEAVTINGLLDPIERQKAVQRVQDGSASLLYISPESLRSRTIEHLILGRNVARFVIDEAHCFSAWGQDFRVDYLYIAEFIQRIQTHKQHAIPVSCFTATAKPQVVEDIKQYFKKNLDLDLQVFAADVGRKNLHYQVLPQKNDDERYQTLRHLIQQHNCPTIVYVSRTRKTQELAQQLMQDGFAALPYHGKMENEQKIANQNAFMTGEAQIMVATSAFGMGVDKKDVGLVVHYEISDSLENYVQEAGRAGRDEQIQAACFVLFQLEDLDKHFILLNQTKISQKEINQIWKAIKDLCGKRSQITESALNIAKQAGWQDEHIDEIETRVKTAIAALENAGYVKRGQNMPCVYANSILAKNAQEAIEKIAQSQIIHPDQKSHAVRVIKKLFSQRSQIHATDEQAESRVDYMADVLGLKTETVVKIVSWLRMEGILADQQDLRAFIRHNGRSQDVITRLSHLADLERALLAQFKEHDGVLHTSYKALNQLFSGSLKFSNPKIIKSLLAFWKIKNWLGRAETQYDEIALAMKLPLPDVAQWLERKHFLAQFAVRYLHDLRDLSHQAAAENPDLAYVEFSLGGLQKAFAQQNLSDIATLEEWEDVLFYLVRMDLLKIEGGFLVVYQRLHVQRLIADNRKQYTKDDYTQLAHYYQMRQEQIHIVGKYAQTMMNDVQAALKLVRDYFSLDYRQFLRHYFPAQESESLKRNMTAARFEQWFGNLSPEQRQIIQDNQSQHIVVFAAPGSGKTRVLVHKLASLYQLEDVKHEQLLMLTFSRAAAHEFKSRLFDLIGNAAAYVEIKTFHSYCFDLLGRVGDLQQSDDIIAQAIAKIQSGEVESTRIAKLVLVLDEAQDINATQFELVKTLMAHNEDMRVIAVGDDDQTIYDFMGASPHYMQTLLRDFGATKYELLANYRSKSEIVRFCNHFASHISQRLKENDVAAVQTETGQVEYVAFSGSVLPLLLDKVQAAQGHSVAVLTHTNEEAIWLAGELKQAQIPCKLVQGNDGFRVHDLLEVRVFEHFLALHGKAVIDEIAWQTAKQRAQTHFSRSQHLSLLNNLLGDFEHTHPKTKYVSDWYNFVQESALENFDRAHQASVHVSTIHKAKGREYDDVLVYLNQAACERDEQKRLLYVAFSRAKSHLCIFANHAHLHKMCANVGAEIPFYRGEAIAPARELALYLNHGDVNLGRFAACARAVRALQAGDKLLADGEKCCDLSGNAVLYFSKKFREKLAHYQQSYYQISHAEVNFIVLWHNKENDETSRIVLPIVYLRR</sequence>
<organism evidence="14 15">
    <name type="scientific">Alysiella crassa</name>
    <dbReference type="NCBI Taxonomy" id="153491"/>
    <lineage>
        <taxon>Bacteria</taxon>
        <taxon>Pseudomonadati</taxon>
        <taxon>Pseudomonadota</taxon>
        <taxon>Betaproteobacteria</taxon>
        <taxon>Neisseriales</taxon>
        <taxon>Neisseriaceae</taxon>
        <taxon>Alysiella</taxon>
    </lineage>
</organism>
<keyword evidence="6" id="KW-0238">DNA-binding</keyword>
<dbReference type="GO" id="GO:0043590">
    <property type="term" value="C:bacterial nucleoid"/>
    <property type="evidence" value="ECO:0007669"/>
    <property type="project" value="TreeGrafter"/>
</dbReference>
<dbReference type="PANTHER" id="PTHR13710">
    <property type="entry name" value="DNA HELICASE RECQ FAMILY MEMBER"/>
    <property type="match status" value="1"/>
</dbReference>
<keyword evidence="5 10" id="KW-0067">ATP-binding</keyword>
<dbReference type="RefSeq" id="WP_218567493.1">
    <property type="nucleotide sequence ID" value="NZ_CP091519.2"/>
</dbReference>
<keyword evidence="15" id="KW-1185">Reference proteome</keyword>
<evidence type="ECO:0000256" key="5">
    <source>
        <dbReference type="ARBA" id="ARBA00022840"/>
    </source>
</evidence>
<comment type="similarity">
    <text evidence="1">Belongs to the helicase family. RecQ subfamily.</text>
</comment>
<feature type="domain" description="Helicase ATP-binding" evidence="11">
    <location>
        <begin position="52"/>
        <end position="230"/>
    </location>
</feature>
<dbReference type="PANTHER" id="PTHR13710:SF105">
    <property type="entry name" value="ATP-DEPENDENT DNA HELICASE Q1"/>
    <property type="match status" value="1"/>
</dbReference>
<dbReference type="GO" id="GO:0030894">
    <property type="term" value="C:replisome"/>
    <property type="evidence" value="ECO:0007669"/>
    <property type="project" value="TreeGrafter"/>
</dbReference>
<keyword evidence="4 10" id="KW-0347">Helicase</keyword>
<comment type="catalytic activity">
    <reaction evidence="8">
        <text>Couples ATP hydrolysis with the unwinding of duplex DNA by translocating in the 3'-5' direction.</text>
        <dbReference type="EC" id="5.6.2.4"/>
    </reaction>
</comment>
<evidence type="ECO:0000256" key="4">
    <source>
        <dbReference type="ARBA" id="ARBA00022806"/>
    </source>
</evidence>
<dbReference type="EMBL" id="UFSO01000002">
    <property type="protein sequence ID" value="SSY70855.1"/>
    <property type="molecule type" value="Genomic_DNA"/>
</dbReference>
<dbReference type="PROSITE" id="PS51192">
    <property type="entry name" value="HELICASE_ATP_BIND_1"/>
    <property type="match status" value="1"/>
</dbReference>
<evidence type="ECO:0000256" key="3">
    <source>
        <dbReference type="ARBA" id="ARBA00022801"/>
    </source>
</evidence>
<dbReference type="InterPro" id="IPR014017">
    <property type="entry name" value="DNA_helicase_UvrD-like_C"/>
</dbReference>
<evidence type="ECO:0000256" key="9">
    <source>
        <dbReference type="ARBA" id="ARBA00034808"/>
    </source>
</evidence>
<evidence type="ECO:0000256" key="10">
    <source>
        <dbReference type="PROSITE-ProRule" id="PRU00560"/>
    </source>
</evidence>
<name>A0A376BMI8_9NEIS</name>
<accession>A0A376BMI8</accession>
<proteinExistence type="inferred from homology"/>
<dbReference type="GO" id="GO:0006281">
    <property type="term" value="P:DNA repair"/>
    <property type="evidence" value="ECO:0007669"/>
    <property type="project" value="TreeGrafter"/>
</dbReference>
<dbReference type="GO" id="GO:0005737">
    <property type="term" value="C:cytoplasm"/>
    <property type="evidence" value="ECO:0007669"/>
    <property type="project" value="TreeGrafter"/>
</dbReference>
<dbReference type="PROSITE" id="PS00690">
    <property type="entry name" value="DEAH_ATP_HELICASE"/>
    <property type="match status" value="1"/>
</dbReference>
<dbReference type="InterPro" id="IPR027417">
    <property type="entry name" value="P-loop_NTPase"/>
</dbReference>
<keyword evidence="2 10" id="KW-0547">Nucleotide-binding</keyword>
<evidence type="ECO:0000256" key="8">
    <source>
        <dbReference type="ARBA" id="ARBA00034617"/>
    </source>
</evidence>
<dbReference type="Pfam" id="PF00580">
    <property type="entry name" value="UvrD-helicase"/>
    <property type="match status" value="2"/>
</dbReference>
<evidence type="ECO:0000256" key="6">
    <source>
        <dbReference type="ARBA" id="ARBA00023125"/>
    </source>
</evidence>
<dbReference type="Gene3D" id="3.40.50.300">
    <property type="entry name" value="P-loop containing nucleotide triphosphate hydrolases"/>
    <property type="match status" value="6"/>
</dbReference>
<dbReference type="NCBIfam" id="TIGR00614">
    <property type="entry name" value="recQ_fam"/>
    <property type="match status" value="1"/>
</dbReference>